<keyword evidence="1" id="KW-1133">Transmembrane helix</keyword>
<evidence type="ECO:0000313" key="3">
    <source>
        <dbReference type="Proteomes" id="UP000186535"/>
    </source>
</evidence>
<feature type="transmembrane region" description="Helical" evidence="1">
    <location>
        <begin position="21"/>
        <end position="44"/>
    </location>
</feature>
<organism evidence="2 3">
    <name type="scientific">Bacillus cereus</name>
    <dbReference type="NCBI Taxonomy" id="1396"/>
    <lineage>
        <taxon>Bacteria</taxon>
        <taxon>Bacillati</taxon>
        <taxon>Bacillota</taxon>
        <taxon>Bacilli</taxon>
        <taxon>Bacillales</taxon>
        <taxon>Bacillaceae</taxon>
        <taxon>Bacillus</taxon>
        <taxon>Bacillus cereus group</taxon>
    </lineage>
</organism>
<accession>A0A1Q4L484</accession>
<sequence length="71" mass="8353">MRVIDVAGKRKLHFEMKQRELKCSILITLAGFVIATNILAFQISFELSQLYHYIVAFFLLIYFSFNLYSNN</sequence>
<dbReference type="Proteomes" id="UP000186535">
    <property type="component" value="Unassembled WGS sequence"/>
</dbReference>
<keyword evidence="1" id="KW-0812">Transmembrane</keyword>
<reference evidence="2 3" key="1">
    <citation type="submission" date="2016-11" db="EMBL/GenBank/DDBJ databases">
        <title>Identification of Bacillus cereus isolated from egg-white.</title>
        <authorList>
            <person name="Soni A."/>
            <person name="Oey I."/>
            <person name="Silcock P."/>
            <person name="Bremer P."/>
        </authorList>
    </citation>
    <scope>NUCLEOTIDE SEQUENCE [LARGE SCALE GENOMIC DNA]</scope>
    <source>
        <strain evidence="2 3">NZAS03</strain>
    </source>
</reference>
<feature type="transmembrane region" description="Helical" evidence="1">
    <location>
        <begin position="50"/>
        <end position="68"/>
    </location>
</feature>
<dbReference type="AlphaFoldDB" id="A0A1Q4L484"/>
<proteinExistence type="predicted"/>
<dbReference type="EMBL" id="MPON01000025">
    <property type="protein sequence ID" value="OKA31984.1"/>
    <property type="molecule type" value="Genomic_DNA"/>
</dbReference>
<gene>
    <name evidence="2" type="ORF">BJR07_29045</name>
</gene>
<name>A0A1Q4L484_BACCE</name>
<keyword evidence="1" id="KW-0472">Membrane</keyword>
<comment type="caution">
    <text evidence="2">The sequence shown here is derived from an EMBL/GenBank/DDBJ whole genome shotgun (WGS) entry which is preliminary data.</text>
</comment>
<dbReference type="RefSeq" id="WP_001263810.1">
    <property type="nucleotide sequence ID" value="NZ_MPOM01000033.1"/>
</dbReference>
<protein>
    <submittedName>
        <fullName evidence="2">Uncharacterized protein</fullName>
    </submittedName>
</protein>
<evidence type="ECO:0000256" key="1">
    <source>
        <dbReference type="SAM" id="Phobius"/>
    </source>
</evidence>
<evidence type="ECO:0000313" key="2">
    <source>
        <dbReference type="EMBL" id="OKA31984.1"/>
    </source>
</evidence>